<comment type="similarity">
    <text evidence="1 10">Belongs to the chaperonin (HSP60) family.</text>
</comment>
<proteinExistence type="inferred from homology"/>
<evidence type="ECO:0000313" key="11">
    <source>
        <dbReference type="EMBL" id="CCC51599.1"/>
    </source>
</evidence>
<evidence type="ECO:0000256" key="2">
    <source>
        <dbReference type="ARBA" id="ARBA00022741"/>
    </source>
</evidence>
<sequence>MFRSAVRFGAKDIRFGTEARQSMLKGVQRTVDAVATTLGPKGRNVIIEQSYGAPKITKDGVTVAKSIEFKDPYENMGAQLVRQVCNKTNDLAGDGTTTSAVLVASIFSEGIKSIATGTNPIDMKRGMDRAVDVILKSIESQSRKVANTENIVQVATISANGDVELGKMIGEAMEKVGKDGVITTQDGKTMTTELEVVEGMSVDRGYISPYFVTDAKTQKAELEDAFVLVSAKKVNNIHTILPVLNHVVRSGRPLLIIADDVESEALTTMIFNKLQGKLKIACVKAPGFGDNKAAMLQDIAIFSGARVVGEEGSCVELDAENFDATILGSVKKATITKDDTVLLNGGGDAAHVKERVELLRSLVEQETSDYNREKLQERLAKLSGGVAVIRVGGASEVEVNEKKDRITDALCSTRAAVQEGIVPGGGAALLRASKALDGLLADQSLTADQRTGVQIIRNAVRLPAHRIVANAGREGAVVVEKVLESTDTSLGYDAQHDRYVNMFDAGIIDPARVVRVALTDAASVASLMMTAEAAVVDLPKEETPAAGGMGGMSGMGGMGGMGGMY</sequence>
<dbReference type="GO" id="GO:0005524">
    <property type="term" value="F:ATP binding"/>
    <property type="evidence" value="ECO:0007669"/>
    <property type="project" value="UniProtKB-KW"/>
</dbReference>
<keyword evidence="3" id="KW-0067">ATP-binding</keyword>
<dbReference type="InterPro" id="IPR027409">
    <property type="entry name" value="GroEL-like_apical_dom_sf"/>
</dbReference>
<evidence type="ECO:0000256" key="3">
    <source>
        <dbReference type="ARBA" id="ARBA00022840"/>
    </source>
</evidence>
<dbReference type="NCBIfam" id="TIGR02348">
    <property type="entry name" value="GroEL"/>
    <property type="match status" value="1"/>
</dbReference>
<evidence type="ECO:0000256" key="1">
    <source>
        <dbReference type="ARBA" id="ARBA00006607"/>
    </source>
</evidence>
<evidence type="ECO:0000256" key="5">
    <source>
        <dbReference type="ARBA" id="ARBA00023016"/>
    </source>
</evidence>
<evidence type="ECO:0000256" key="6">
    <source>
        <dbReference type="ARBA" id="ARBA00023186"/>
    </source>
</evidence>
<keyword evidence="6" id="KW-0143">Chaperone</keyword>
<organism evidence="11">
    <name type="scientific">Trypanosoma vivax (strain Y486)</name>
    <dbReference type="NCBI Taxonomy" id="1055687"/>
    <lineage>
        <taxon>Eukaryota</taxon>
        <taxon>Discoba</taxon>
        <taxon>Euglenozoa</taxon>
        <taxon>Kinetoplastea</taxon>
        <taxon>Metakinetoplastina</taxon>
        <taxon>Trypanosomatida</taxon>
        <taxon>Trypanosomatidae</taxon>
        <taxon>Trypanosoma</taxon>
        <taxon>Duttonella</taxon>
    </lineage>
</organism>
<dbReference type="InterPro" id="IPR001844">
    <property type="entry name" value="Cpn60/GroEL"/>
</dbReference>
<comment type="function">
    <text evidence="7">Implicated in mitochondrial protein import and macromolecular assembly. May facilitate the correct folding of imported proteins. May also prevent misfolding and promote the refolding and proper assembly of unfolded polypeptides generated under stress conditions in the mitochondrial matrix.</text>
</comment>
<dbReference type="SUPFAM" id="SSF48592">
    <property type="entry name" value="GroEL equatorial domain-like"/>
    <property type="match status" value="1"/>
</dbReference>
<dbReference type="InterPro" id="IPR027410">
    <property type="entry name" value="TCP-1-like_intermed_sf"/>
</dbReference>
<dbReference type="VEuPathDB" id="TriTrypDB:TvY486_1006480"/>
<keyword evidence="4" id="KW-0809">Transit peptide</keyword>
<dbReference type="SUPFAM" id="SSF52029">
    <property type="entry name" value="GroEL apical domain-like"/>
    <property type="match status" value="1"/>
</dbReference>
<keyword evidence="5" id="KW-0346">Stress response</keyword>
<dbReference type="GO" id="GO:0042026">
    <property type="term" value="P:protein refolding"/>
    <property type="evidence" value="ECO:0007669"/>
    <property type="project" value="InterPro"/>
</dbReference>
<dbReference type="InterPro" id="IPR027413">
    <property type="entry name" value="GROEL-like_equatorial_sf"/>
</dbReference>
<dbReference type="InterPro" id="IPR002423">
    <property type="entry name" value="Cpn60/GroEL/TCP-1"/>
</dbReference>
<dbReference type="GO" id="GO:0140662">
    <property type="term" value="F:ATP-dependent protein folding chaperone"/>
    <property type="evidence" value="ECO:0007669"/>
    <property type="project" value="InterPro"/>
</dbReference>
<dbReference type="PANTHER" id="PTHR45633">
    <property type="entry name" value="60 KDA HEAT SHOCK PROTEIN, MITOCHONDRIAL"/>
    <property type="match status" value="1"/>
</dbReference>
<dbReference type="HAMAP" id="MF_00600">
    <property type="entry name" value="CH60"/>
    <property type="match status" value="1"/>
</dbReference>
<dbReference type="InterPro" id="IPR018370">
    <property type="entry name" value="Chaperonin_Cpn60_CS"/>
</dbReference>
<keyword evidence="2" id="KW-0547">Nucleotide-binding</keyword>
<evidence type="ECO:0000256" key="8">
    <source>
        <dbReference type="ARBA" id="ARBA00069579"/>
    </source>
</evidence>
<evidence type="ECO:0000256" key="9">
    <source>
        <dbReference type="ARBA" id="ARBA00080006"/>
    </source>
</evidence>
<dbReference type="NCBIfam" id="NF000592">
    <property type="entry name" value="PRK00013.1"/>
    <property type="match status" value="1"/>
</dbReference>
<accession>G0U6U4</accession>
<dbReference type="Pfam" id="PF00118">
    <property type="entry name" value="Cpn60_TCP1"/>
    <property type="match status" value="1"/>
</dbReference>
<dbReference type="SUPFAM" id="SSF54849">
    <property type="entry name" value="GroEL-intermediate domain like"/>
    <property type="match status" value="1"/>
</dbReference>
<dbReference type="NCBIfam" id="NF009488">
    <property type="entry name" value="PRK12850.1"/>
    <property type="match status" value="1"/>
</dbReference>
<evidence type="ECO:0000256" key="10">
    <source>
        <dbReference type="RuleBase" id="RU000418"/>
    </source>
</evidence>
<name>G0U6U4_TRYVY</name>
<dbReference type="EMBL" id="HE573026">
    <property type="protein sequence ID" value="CCC51599.1"/>
    <property type="molecule type" value="Genomic_DNA"/>
</dbReference>
<protein>
    <recommendedName>
        <fullName evidence="8">Chaperonin HSP60, mitochondrial</fullName>
    </recommendedName>
    <alternativeName>
        <fullName evidence="9">groEL protein</fullName>
    </alternativeName>
</protein>
<dbReference type="Gene3D" id="3.50.7.10">
    <property type="entry name" value="GroEL"/>
    <property type="match status" value="1"/>
</dbReference>
<dbReference type="CDD" id="cd03344">
    <property type="entry name" value="GroEL"/>
    <property type="match status" value="1"/>
</dbReference>
<gene>
    <name evidence="11" type="ORF">TVY486_1006480</name>
</gene>
<evidence type="ECO:0000256" key="4">
    <source>
        <dbReference type="ARBA" id="ARBA00022946"/>
    </source>
</evidence>
<dbReference type="NCBIfam" id="NF009489">
    <property type="entry name" value="PRK12851.1"/>
    <property type="match status" value="1"/>
</dbReference>
<dbReference type="FunFam" id="3.50.7.10:FF:000001">
    <property type="entry name" value="60 kDa chaperonin"/>
    <property type="match status" value="1"/>
</dbReference>
<dbReference type="PRINTS" id="PR00298">
    <property type="entry name" value="CHAPERONIN60"/>
</dbReference>
<dbReference type="AlphaFoldDB" id="G0U6U4"/>
<dbReference type="Gene3D" id="1.10.560.10">
    <property type="entry name" value="GroEL-like equatorial domain"/>
    <property type="match status" value="1"/>
</dbReference>
<dbReference type="PROSITE" id="PS00296">
    <property type="entry name" value="CHAPERONINS_CPN60"/>
    <property type="match status" value="1"/>
</dbReference>
<evidence type="ECO:0000256" key="7">
    <source>
        <dbReference type="ARBA" id="ARBA00025467"/>
    </source>
</evidence>
<dbReference type="NCBIfam" id="NF009487">
    <property type="entry name" value="PRK12849.1"/>
    <property type="match status" value="1"/>
</dbReference>
<reference evidence="11" key="1">
    <citation type="journal article" date="2012" name="Proc. Natl. Acad. Sci. U.S.A.">
        <title>Antigenic diversity is generated by distinct evolutionary mechanisms in African trypanosome species.</title>
        <authorList>
            <person name="Jackson A.P."/>
            <person name="Berry A."/>
            <person name="Aslett M."/>
            <person name="Allison H.C."/>
            <person name="Burton P."/>
            <person name="Vavrova-Anderson J."/>
            <person name="Brown R."/>
            <person name="Browne H."/>
            <person name="Corton N."/>
            <person name="Hauser H."/>
            <person name="Gamble J."/>
            <person name="Gilderthorp R."/>
            <person name="Marcello L."/>
            <person name="McQuillan J."/>
            <person name="Otto T.D."/>
            <person name="Quail M.A."/>
            <person name="Sanders M.J."/>
            <person name="van Tonder A."/>
            <person name="Ginger M.L."/>
            <person name="Field M.C."/>
            <person name="Barry J.D."/>
            <person name="Hertz-Fowler C."/>
            <person name="Berriman M."/>
        </authorList>
    </citation>
    <scope>NUCLEOTIDE SEQUENCE</scope>
    <source>
        <strain evidence="11">Y486</strain>
    </source>
</reference>
<dbReference type="Gene3D" id="3.30.260.10">
    <property type="entry name" value="TCP-1-like chaperonin intermediate domain"/>
    <property type="match status" value="1"/>
</dbReference>